<name>A0AAJ7UFY7_PETMA</name>
<evidence type="ECO:0000256" key="1">
    <source>
        <dbReference type="SAM" id="MobiDB-lite"/>
    </source>
</evidence>
<proteinExistence type="predicted"/>
<gene>
    <name evidence="3 4" type="primary">LOC116957601</name>
</gene>
<evidence type="ECO:0000313" key="3">
    <source>
        <dbReference type="RefSeq" id="XP_032835738.1"/>
    </source>
</evidence>
<dbReference type="KEGG" id="pmrn:116957601"/>
<sequence>MVEEVVAGGYSELMEQHQLMAGDPPGGQLETGGRGLVPTAPAHKGRGFEATNEISPPPYEKTAPLDSPPPYPAHNTDSPPVVPQLRSSSTGTATPSRPPALNTPPTRSAPT</sequence>
<dbReference type="AlphaFoldDB" id="A0AAJ7UFY7"/>
<keyword evidence="2" id="KW-1185">Reference proteome</keyword>
<accession>A0AAJ7UFY7</accession>
<evidence type="ECO:0000313" key="4">
    <source>
        <dbReference type="RefSeq" id="XP_032835739.1"/>
    </source>
</evidence>
<organism evidence="2 3">
    <name type="scientific">Petromyzon marinus</name>
    <name type="common">Sea lamprey</name>
    <dbReference type="NCBI Taxonomy" id="7757"/>
    <lineage>
        <taxon>Eukaryota</taxon>
        <taxon>Metazoa</taxon>
        <taxon>Chordata</taxon>
        <taxon>Craniata</taxon>
        <taxon>Vertebrata</taxon>
        <taxon>Cyclostomata</taxon>
        <taxon>Hyperoartia</taxon>
        <taxon>Petromyzontiformes</taxon>
        <taxon>Petromyzontidae</taxon>
        <taxon>Petromyzon</taxon>
    </lineage>
</organism>
<dbReference type="RefSeq" id="XP_032835738.1">
    <property type="nucleotide sequence ID" value="XM_032979847.1"/>
</dbReference>
<protein>
    <submittedName>
        <fullName evidence="3 4">Pollen-specific leucine-rich repeat extensin-like protein 4</fullName>
    </submittedName>
</protein>
<feature type="compositionally biased region" description="Polar residues" evidence="1">
    <location>
        <begin position="85"/>
        <end position="95"/>
    </location>
</feature>
<evidence type="ECO:0000313" key="2">
    <source>
        <dbReference type="Proteomes" id="UP001318040"/>
    </source>
</evidence>
<dbReference type="RefSeq" id="XP_032835739.1">
    <property type="nucleotide sequence ID" value="XM_032979848.1"/>
</dbReference>
<dbReference type="Proteomes" id="UP001318040">
    <property type="component" value="Chromosome 78"/>
</dbReference>
<reference evidence="3 4" key="1">
    <citation type="submission" date="2025-04" db="UniProtKB">
        <authorList>
            <consortium name="RefSeq"/>
        </authorList>
    </citation>
    <scope>IDENTIFICATION</scope>
    <source>
        <tissue evidence="3 4">Sperm</tissue>
    </source>
</reference>
<feature type="region of interest" description="Disordered" evidence="1">
    <location>
        <begin position="18"/>
        <end position="111"/>
    </location>
</feature>